<protein>
    <recommendedName>
        <fullName evidence="2">AlgX/AlgJ SGNH hydrolase-like domain-containing protein</fullName>
    </recommendedName>
</protein>
<accession>A0A6C0JJG9</accession>
<dbReference type="EMBL" id="MN740389">
    <property type="protein sequence ID" value="QHU03794.1"/>
    <property type="molecule type" value="Genomic_DNA"/>
</dbReference>
<proteinExistence type="predicted"/>
<dbReference type="AlphaFoldDB" id="A0A6C0JJG9"/>
<evidence type="ECO:0008006" key="2">
    <source>
        <dbReference type="Google" id="ProtNLM"/>
    </source>
</evidence>
<sequence>MNEYDVFVMCGGKCGGSTLACTFHRNNFKTTHIHGANYTGAFQSDINLELGLFNIIDYSSKNKKIYIIDCYRTPIERKISAFFQHISLHLPNYKDFSIEELISFFNENILESIENYHPINVALDKYNIPLFDSFDFVRKYNKVEHDNKVFIKLLFNDINIWDEILSNIFETSIQVYPHNLTSNKEIYKIYKLFKEKYKLPQTYIDVILNDNEFKIYNTKQQQEEYIKKFVNVNKTLIGKNGFLFLQNDSGNEIKIHNENLCLVQDISLKRYNEYKDKFLLTVFPNKSLICKEFLPDEFDMKYRPAFDIYKKKFDDKIIDGLTVLSDYKNIFYKTDTHINLYGAYIIYSTFVDNFNALFKMNVIKKEINIKSKLVDSLNELKLGIGDLTWKVNLGNQTLNSTEDIYFYSDDFTEIYLKYELKLNDPIRILRFDKNKFIDNTNEFIGKTIDWETLSQYTLYKKNNIFPKQKCLIFYDSFLLSTLSLYLELFDEVYLSKTVFSNEIIQIIDPDYICEFRIERFLF</sequence>
<organism evidence="1">
    <name type="scientific">viral metagenome</name>
    <dbReference type="NCBI Taxonomy" id="1070528"/>
    <lineage>
        <taxon>unclassified sequences</taxon>
        <taxon>metagenomes</taxon>
        <taxon>organismal metagenomes</taxon>
    </lineage>
</organism>
<name>A0A6C0JJG9_9ZZZZ</name>
<evidence type="ECO:0000313" key="1">
    <source>
        <dbReference type="EMBL" id="QHU03794.1"/>
    </source>
</evidence>
<reference evidence="1" key="1">
    <citation type="journal article" date="2020" name="Nature">
        <title>Giant virus diversity and host interactions through global metagenomics.</title>
        <authorList>
            <person name="Schulz F."/>
            <person name="Roux S."/>
            <person name="Paez-Espino D."/>
            <person name="Jungbluth S."/>
            <person name="Walsh D.A."/>
            <person name="Denef V.J."/>
            <person name="McMahon K.D."/>
            <person name="Konstantinidis K.T."/>
            <person name="Eloe-Fadrosh E.A."/>
            <person name="Kyrpides N.C."/>
            <person name="Woyke T."/>
        </authorList>
    </citation>
    <scope>NUCLEOTIDE SEQUENCE</scope>
    <source>
        <strain evidence="1">GVMAG-M-3300027708-20</strain>
    </source>
</reference>